<name>A0AA87Z220_FICCA</name>
<accession>A0AA87Z220</accession>
<protein>
    <submittedName>
        <fullName evidence="1">Uncharacterized protein</fullName>
    </submittedName>
</protein>
<dbReference type="EMBL" id="BTGU01001394">
    <property type="protein sequence ID" value="GMN22560.1"/>
    <property type="molecule type" value="Genomic_DNA"/>
</dbReference>
<keyword evidence="2" id="KW-1185">Reference proteome</keyword>
<dbReference type="Proteomes" id="UP001187192">
    <property type="component" value="Unassembled WGS sequence"/>
</dbReference>
<evidence type="ECO:0000313" key="2">
    <source>
        <dbReference type="Proteomes" id="UP001187192"/>
    </source>
</evidence>
<dbReference type="AlphaFoldDB" id="A0AA87Z220"/>
<reference evidence="1" key="1">
    <citation type="submission" date="2023-07" db="EMBL/GenBank/DDBJ databases">
        <title>draft genome sequence of fig (Ficus carica).</title>
        <authorList>
            <person name="Takahashi T."/>
            <person name="Nishimura K."/>
        </authorList>
    </citation>
    <scope>NUCLEOTIDE SEQUENCE</scope>
</reference>
<evidence type="ECO:0000313" key="1">
    <source>
        <dbReference type="EMBL" id="GMN22560.1"/>
    </source>
</evidence>
<gene>
    <name evidence="1" type="ORF">TIFTF001_040289</name>
</gene>
<proteinExistence type="predicted"/>
<organism evidence="1 2">
    <name type="scientific">Ficus carica</name>
    <name type="common">Common fig</name>
    <dbReference type="NCBI Taxonomy" id="3494"/>
    <lineage>
        <taxon>Eukaryota</taxon>
        <taxon>Viridiplantae</taxon>
        <taxon>Streptophyta</taxon>
        <taxon>Embryophyta</taxon>
        <taxon>Tracheophyta</taxon>
        <taxon>Spermatophyta</taxon>
        <taxon>Magnoliopsida</taxon>
        <taxon>eudicotyledons</taxon>
        <taxon>Gunneridae</taxon>
        <taxon>Pentapetalae</taxon>
        <taxon>rosids</taxon>
        <taxon>fabids</taxon>
        <taxon>Rosales</taxon>
        <taxon>Moraceae</taxon>
        <taxon>Ficeae</taxon>
        <taxon>Ficus</taxon>
    </lineage>
</organism>
<comment type="caution">
    <text evidence="1">The sequence shown here is derived from an EMBL/GenBank/DDBJ whole genome shotgun (WGS) entry which is preliminary data.</text>
</comment>
<sequence length="121" mass="13528">MAWAGAGTRSARAWLRSWPGIRAVLEWSGDGIMGLGWQLIRGPELANVEGTAGAGIWAERWLGLRSEAGMARLGWQLESRPGLDRAGWDHAGLTRMWRRSWAATRVSVSWADELHFVRLFD</sequence>